<keyword evidence="4" id="KW-1185">Reference proteome</keyword>
<evidence type="ECO:0000313" key="3">
    <source>
        <dbReference type="EMBL" id="AHM04961.1"/>
    </source>
</evidence>
<dbReference type="eggNOG" id="ENOG503351Q">
    <property type="taxonomic scope" value="Bacteria"/>
</dbReference>
<dbReference type="STRING" id="1294273.roselon_02651"/>
<name>W8S7S1_9RHOB</name>
<evidence type="ECO:0008006" key="5">
    <source>
        <dbReference type="Google" id="ProtNLM"/>
    </source>
</evidence>
<accession>W8S7S1</accession>
<evidence type="ECO:0000313" key="4">
    <source>
        <dbReference type="Proteomes" id="UP000019593"/>
    </source>
</evidence>
<dbReference type="HOGENOM" id="CLU_1309343_0_0_5"/>
<sequence length="210" mass="22474">MSNGTTSRIALGAVAQATLRIMIASYFLAVALNIIPGTDLALLFSWAIPPIWAGALAAAIVFLLSFMVMIAVHTRVAALLLGLMVFYTSYLTMVELGVERELGAFWRDLALIAALLLTYSDAQPGVRDRRGPIHRHVAPRRVTLGLDIPAGRHATPVGPATAEPTPAPRSHAPTSSAHRPMPSPAPRAPINQAAVEPDIVNIFLDEDQYA</sequence>
<dbReference type="Proteomes" id="UP000019593">
    <property type="component" value="Chromosome"/>
</dbReference>
<reference evidence="3 4" key="1">
    <citation type="submission" date="2013-03" db="EMBL/GenBank/DDBJ databases">
        <authorList>
            <person name="Fiebig A."/>
            <person name="Goeker M."/>
            <person name="Klenk H.-P.P."/>
        </authorList>
    </citation>
    <scope>NUCLEOTIDE SEQUENCE [LARGE SCALE GENOMIC DNA]</scope>
    <source>
        <strain evidence="4">DSM 19469</strain>
    </source>
</reference>
<dbReference type="RefSeq" id="WP_025312686.1">
    <property type="nucleotide sequence ID" value="NZ_CP004372.1"/>
</dbReference>
<dbReference type="EMBL" id="CP004372">
    <property type="protein sequence ID" value="AHM04961.1"/>
    <property type="molecule type" value="Genomic_DNA"/>
</dbReference>
<evidence type="ECO:0000256" key="2">
    <source>
        <dbReference type="SAM" id="Phobius"/>
    </source>
</evidence>
<feature type="transmembrane region" description="Helical" evidence="2">
    <location>
        <begin position="51"/>
        <end position="72"/>
    </location>
</feature>
<keyword evidence="2" id="KW-0812">Transmembrane</keyword>
<dbReference type="KEGG" id="red:roselon_02651"/>
<evidence type="ECO:0000256" key="1">
    <source>
        <dbReference type="SAM" id="MobiDB-lite"/>
    </source>
</evidence>
<organism evidence="3 4">
    <name type="scientific">Roseicyclus elongatus DSM 19469</name>
    <dbReference type="NCBI Taxonomy" id="1294273"/>
    <lineage>
        <taxon>Bacteria</taxon>
        <taxon>Pseudomonadati</taxon>
        <taxon>Pseudomonadota</taxon>
        <taxon>Alphaproteobacteria</taxon>
        <taxon>Rhodobacterales</taxon>
        <taxon>Roseobacteraceae</taxon>
        <taxon>Roseicyclus</taxon>
    </lineage>
</organism>
<protein>
    <recommendedName>
        <fullName evidence="5">DoxX family protein</fullName>
    </recommendedName>
</protein>
<keyword evidence="2" id="KW-0472">Membrane</keyword>
<dbReference type="AlphaFoldDB" id="W8S7S1"/>
<feature type="transmembrane region" description="Helical" evidence="2">
    <location>
        <begin position="79"/>
        <end position="98"/>
    </location>
</feature>
<dbReference type="OrthoDB" id="7870032at2"/>
<proteinExistence type="predicted"/>
<feature type="region of interest" description="Disordered" evidence="1">
    <location>
        <begin position="150"/>
        <end position="192"/>
    </location>
</feature>
<gene>
    <name evidence="3" type="ORF">roselon_02651</name>
</gene>
<feature type="transmembrane region" description="Helical" evidence="2">
    <location>
        <begin position="21"/>
        <end position="45"/>
    </location>
</feature>
<keyword evidence="2" id="KW-1133">Transmembrane helix</keyword>